<dbReference type="EMBL" id="KL198016">
    <property type="protein sequence ID" value="KDQ21606.1"/>
    <property type="molecule type" value="Genomic_DNA"/>
</dbReference>
<evidence type="ECO:0000256" key="1">
    <source>
        <dbReference type="SAM" id="MobiDB-lite"/>
    </source>
</evidence>
<gene>
    <name evidence="2" type="ORF">BOTBODRAFT_50206</name>
</gene>
<proteinExistence type="predicted"/>
<sequence length="274" mass="30794">MPLVTRTARTMVMGLVREHGPISTEGLYKLVPAVPIPEKFVPTPLPQFRKPSNKVPPRPDHPLRSKKYFKYVLADLLQTSHLKRIHKREFVQQDPSQAQGKGKKASGTMQDEWLWKIKDRKKMVKAHEAAAKAAEPVVYSATAIRSGKLPRGVKPVDPKWNPNHAHLSKRRRLSKMAKVEKRAEFWRVLTAAMKEGEAEGREQGMALAHEVVKEKRAQEEKKQAKARVEAEAAARASAKAAKKEKPVAWISDLGFRLGRLWKNPGPPPSSSLSP</sequence>
<dbReference type="InParanoid" id="A0A067NCT2"/>
<name>A0A067NCT2_BOTB1</name>
<dbReference type="OrthoDB" id="2587968at2759"/>
<reference evidence="3" key="1">
    <citation type="journal article" date="2014" name="Proc. Natl. Acad. Sci. U.S.A.">
        <title>Extensive sampling of basidiomycete genomes demonstrates inadequacy of the white-rot/brown-rot paradigm for wood decay fungi.</title>
        <authorList>
            <person name="Riley R."/>
            <person name="Salamov A.A."/>
            <person name="Brown D.W."/>
            <person name="Nagy L.G."/>
            <person name="Floudas D."/>
            <person name="Held B.W."/>
            <person name="Levasseur A."/>
            <person name="Lombard V."/>
            <person name="Morin E."/>
            <person name="Otillar R."/>
            <person name="Lindquist E.A."/>
            <person name="Sun H."/>
            <person name="LaButti K.M."/>
            <person name="Schmutz J."/>
            <person name="Jabbour D."/>
            <person name="Luo H."/>
            <person name="Baker S.E."/>
            <person name="Pisabarro A.G."/>
            <person name="Walton J.D."/>
            <person name="Blanchette R.A."/>
            <person name="Henrissat B."/>
            <person name="Martin F."/>
            <person name="Cullen D."/>
            <person name="Hibbett D.S."/>
            <person name="Grigoriev I.V."/>
        </authorList>
    </citation>
    <scope>NUCLEOTIDE SEQUENCE [LARGE SCALE GENOMIC DNA]</scope>
    <source>
        <strain evidence="3">FD-172 SS1</strain>
    </source>
</reference>
<protein>
    <submittedName>
        <fullName evidence="2">Uncharacterized protein</fullName>
    </submittedName>
</protein>
<dbReference type="AlphaFoldDB" id="A0A067NCT2"/>
<organism evidence="2 3">
    <name type="scientific">Botryobasidium botryosum (strain FD-172 SS1)</name>
    <dbReference type="NCBI Taxonomy" id="930990"/>
    <lineage>
        <taxon>Eukaryota</taxon>
        <taxon>Fungi</taxon>
        <taxon>Dikarya</taxon>
        <taxon>Basidiomycota</taxon>
        <taxon>Agaricomycotina</taxon>
        <taxon>Agaricomycetes</taxon>
        <taxon>Cantharellales</taxon>
        <taxon>Botryobasidiaceae</taxon>
        <taxon>Botryobasidium</taxon>
    </lineage>
</organism>
<dbReference type="Proteomes" id="UP000027195">
    <property type="component" value="Unassembled WGS sequence"/>
</dbReference>
<accession>A0A067NCT2</accession>
<evidence type="ECO:0000313" key="3">
    <source>
        <dbReference type="Proteomes" id="UP000027195"/>
    </source>
</evidence>
<keyword evidence="3" id="KW-1185">Reference proteome</keyword>
<feature type="region of interest" description="Disordered" evidence="1">
    <location>
        <begin position="153"/>
        <end position="174"/>
    </location>
</feature>
<dbReference type="HOGENOM" id="CLU_1015601_0_0_1"/>
<evidence type="ECO:0000313" key="2">
    <source>
        <dbReference type="EMBL" id="KDQ21606.1"/>
    </source>
</evidence>